<dbReference type="InterPro" id="IPR000014">
    <property type="entry name" value="PAS"/>
</dbReference>
<comment type="caution">
    <text evidence="2">The sequence shown here is derived from an EMBL/GenBank/DDBJ whole genome shotgun (WGS) entry which is preliminary data.</text>
</comment>
<dbReference type="Gene3D" id="3.30.450.20">
    <property type="entry name" value="PAS domain"/>
    <property type="match status" value="1"/>
</dbReference>
<dbReference type="Pfam" id="PF13426">
    <property type="entry name" value="PAS_9"/>
    <property type="match status" value="1"/>
</dbReference>
<dbReference type="SMART" id="SM00091">
    <property type="entry name" value="PAS"/>
    <property type="match status" value="1"/>
</dbReference>
<dbReference type="SUPFAM" id="SSF55785">
    <property type="entry name" value="PYP-like sensor domain (PAS domain)"/>
    <property type="match status" value="1"/>
</dbReference>
<accession>X1RNC2</accession>
<organism evidence="2">
    <name type="scientific">marine sediment metagenome</name>
    <dbReference type="NCBI Taxonomy" id="412755"/>
    <lineage>
        <taxon>unclassified sequences</taxon>
        <taxon>metagenomes</taxon>
        <taxon>ecological metagenomes</taxon>
    </lineage>
</organism>
<evidence type="ECO:0000259" key="1">
    <source>
        <dbReference type="PROSITE" id="PS50112"/>
    </source>
</evidence>
<sequence>MIAEKFKKRNIRNLGDRKGFLVLCVDRSGRIIQFNKECEKITGYTRDEVLNRKISDFLIPNDHTGQWKKLFDSLKQNVWIDNFKIPLKTQSENEIF</sequence>
<feature type="domain" description="PAS" evidence="1">
    <location>
        <begin position="22"/>
        <end position="77"/>
    </location>
</feature>
<proteinExistence type="predicted"/>
<dbReference type="CDD" id="cd00130">
    <property type="entry name" value="PAS"/>
    <property type="match status" value="1"/>
</dbReference>
<feature type="non-terminal residue" evidence="2">
    <location>
        <position position="96"/>
    </location>
</feature>
<gene>
    <name evidence="2" type="ORF">S06H3_60435</name>
</gene>
<reference evidence="2" key="1">
    <citation type="journal article" date="2014" name="Front. Microbiol.">
        <title>High frequency of phylogenetically diverse reductive dehalogenase-homologous genes in deep subseafloor sedimentary metagenomes.</title>
        <authorList>
            <person name="Kawai M."/>
            <person name="Futagami T."/>
            <person name="Toyoda A."/>
            <person name="Takaki Y."/>
            <person name="Nishi S."/>
            <person name="Hori S."/>
            <person name="Arai W."/>
            <person name="Tsubouchi T."/>
            <person name="Morono Y."/>
            <person name="Uchiyama I."/>
            <person name="Ito T."/>
            <person name="Fujiyama A."/>
            <person name="Inagaki F."/>
            <person name="Takami H."/>
        </authorList>
    </citation>
    <scope>NUCLEOTIDE SEQUENCE</scope>
    <source>
        <strain evidence="2">Expedition CK06-06</strain>
    </source>
</reference>
<dbReference type="InterPro" id="IPR035965">
    <property type="entry name" value="PAS-like_dom_sf"/>
</dbReference>
<dbReference type="NCBIfam" id="TIGR00229">
    <property type="entry name" value="sensory_box"/>
    <property type="match status" value="1"/>
</dbReference>
<evidence type="ECO:0000313" key="2">
    <source>
        <dbReference type="EMBL" id="GAI57004.1"/>
    </source>
</evidence>
<dbReference type="EMBL" id="BARV01039424">
    <property type="protein sequence ID" value="GAI57004.1"/>
    <property type="molecule type" value="Genomic_DNA"/>
</dbReference>
<dbReference type="AlphaFoldDB" id="X1RNC2"/>
<dbReference type="PROSITE" id="PS50112">
    <property type="entry name" value="PAS"/>
    <property type="match status" value="1"/>
</dbReference>
<name>X1RNC2_9ZZZZ</name>
<protein>
    <recommendedName>
        <fullName evidence="1">PAS domain-containing protein</fullName>
    </recommendedName>
</protein>